<keyword evidence="9" id="KW-0472">Membrane</keyword>
<dbReference type="PANTHER" id="PTHR23284">
    <property type="entry name" value="PROLACTIN REGULATORY ELEMENT BINDING PROTEIN"/>
    <property type="match status" value="1"/>
</dbReference>
<keyword evidence="8" id="KW-1133">Transmembrane helix</keyword>
<keyword evidence="5 10" id="KW-0256">Endoplasmic reticulum</keyword>
<evidence type="ECO:0000256" key="7">
    <source>
        <dbReference type="ARBA" id="ARBA00022927"/>
    </source>
</evidence>
<dbReference type="GO" id="GO:0005789">
    <property type="term" value="C:endoplasmic reticulum membrane"/>
    <property type="evidence" value="ECO:0007669"/>
    <property type="project" value="UniProtKB-SubCell"/>
</dbReference>
<proteinExistence type="inferred from homology"/>
<keyword evidence="6" id="KW-0931">ER-Golgi transport</keyword>
<dbReference type="InterPro" id="IPR015943">
    <property type="entry name" value="WD40/YVTN_repeat-like_dom_sf"/>
</dbReference>
<protein>
    <recommendedName>
        <fullName evidence="10">Guanine nucleotide-exchange factor SEC12</fullName>
    </recommendedName>
</protein>
<dbReference type="Proteomes" id="UP000829685">
    <property type="component" value="Unassembled WGS sequence"/>
</dbReference>
<accession>A0A9Q0AKZ5</accession>
<comment type="caution">
    <text evidence="11">The sequence shown here is derived from an EMBL/GenBank/DDBJ whole genome shotgun (WGS) entry which is preliminary data.</text>
</comment>
<organism evidence="11 12">
    <name type="scientific">Neoarthrinium moseri</name>
    <dbReference type="NCBI Taxonomy" id="1658444"/>
    <lineage>
        <taxon>Eukaryota</taxon>
        <taxon>Fungi</taxon>
        <taxon>Dikarya</taxon>
        <taxon>Ascomycota</taxon>
        <taxon>Pezizomycotina</taxon>
        <taxon>Sordariomycetes</taxon>
        <taxon>Xylariomycetidae</taxon>
        <taxon>Amphisphaeriales</taxon>
        <taxon>Apiosporaceae</taxon>
        <taxon>Neoarthrinium</taxon>
    </lineage>
</organism>
<evidence type="ECO:0000256" key="1">
    <source>
        <dbReference type="ARBA" id="ARBA00022448"/>
    </source>
</evidence>
<dbReference type="GO" id="GO:0006888">
    <property type="term" value="P:endoplasmic reticulum to Golgi vesicle-mediated transport"/>
    <property type="evidence" value="ECO:0007669"/>
    <property type="project" value="UniProtKB-UniRule"/>
</dbReference>
<keyword evidence="2 10" id="KW-0853">WD repeat</keyword>
<name>A0A9Q0AKZ5_9PEZI</name>
<keyword evidence="7 10" id="KW-0653">Protein transport</keyword>
<evidence type="ECO:0000313" key="11">
    <source>
        <dbReference type="EMBL" id="KAI1861037.1"/>
    </source>
</evidence>
<evidence type="ECO:0000256" key="2">
    <source>
        <dbReference type="ARBA" id="ARBA00022574"/>
    </source>
</evidence>
<dbReference type="EMBL" id="JAFIMR010000030">
    <property type="protein sequence ID" value="KAI1861037.1"/>
    <property type="molecule type" value="Genomic_DNA"/>
</dbReference>
<dbReference type="InterPro" id="IPR045260">
    <property type="entry name" value="Sec12-like"/>
</dbReference>
<dbReference type="GO" id="GO:0005085">
    <property type="term" value="F:guanyl-nucleotide exchange factor activity"/>
    <property type="evidence" value="ECO:0007669"/>
    <property type="project" value="InterPro"/>
</dbReference>
<evidence type="ECO:0000256" key="8">
    <source>
        <dbReference type="ARBA" id="ARBA00022989"/>
    </source>
</evidence>
<comment type="subcellular location">
    <subcellularLocation>
        <location evidence="10">Endoplasmic reticulum membrane</location>
        <topology evidence="10">Single-pass type II membrane protein</topology>
    </subcellularLocation>
    <subcellularLocation>
        <location evidence="10">Golgi apparatus membrane</location>
        <topology evidence="10">Single-pass type II membrane protein</topology>
    </subcellularLocation>
</comment>
<keyword evidence="12" id="KW-1185">Reference proteome</keyword>
<keyword evidence="1 10" id="KW-0813">Transport</keyword>
<reference evidence="11" key="1">
    <citation type="submission" date="2021-03" db="EMBL/GenBank/DDBJ databases">
        <title>Revisited historic fungal species revealed as producer of novel bioactive compounds through whole genome sequencing and comparative genomics.</title>
        <authorList>
            <person name="Vignolle G.A."/>
            <person name="Hochenegger N."/>
            <person name="Mach R.L."/>
            <person name="Mach-Aigner A.R."/>
            <person name="Javad Rahimi M."/>
            <person name="Salim K.A."/>
            <person name="Chan C.M."/>
            <person name="Lim L.B.L."/>
            <person name="Cai F."/>
            <person name="Druzhinina I.S."/>
            <person name="U'Ren J.M."/>
            <person name="Derntl C."/>
        </authorList>
    </citation>
    <scope>NUCLEOTIDE SEQUENCE</scope>
    <source>
        <strain evidence="11">TUCIM 5799</strain>
    </source>
</reference>
<gene>
    <name evidence="11" type="ORF">JX265_009656</name>
</gene>
<keyword evidence="3" id="KW-0812">Transmembrane</keyword>
<evidence type="ECO:0000256" key="4">
    <source>
        <dbReference type="ARBA" id="ARBA00022737"/>
    </source>
</evidence>
<dbReference type="Gene3D" id="2.130.10.10">
    <property type="entry name" value="YVTN repeat-like/Quinoprotein amine dehydrogenase"/>
    <property type="match status" value="1"/>
</dbReference>
<dbReference type="PANTHER" id="PTHR23284:SF0">
    <property type="entry name" value="PROLACTIN REGULATORY ELEMENT-BINDING PROTEIN"/>
    <property type="match status" value="1"/>
</dbReference>
<keyword evidence="4 10" id="KW-0677">Repeat</keyword>
<evidence type="ECO:0000313" key="12">
    <source>
        <dbReference type="Proteomes" id="UP000829685"/>
    </source>
</evidence>
<evidence type="ECO:0000256" key="10">
    <source>
        <dbReference type="RuleBase" id="RU369019"/>
    </source>
</evidence>
<dbReference type="GO" id="GO:0015031">
    <property type="term" value="P:protein transport"/>
    <property type="evidence" value="ECO:0007669"/>
    <property type="project" value="UniProtKB-KW"/>
</dbReference>
<evidence type="ECO:0000256" key="3">
    <source>
        <dbReference type="ARBA" id="ARBA00022692"/>
    </source>
</evidence>
<evidence type="ECO:0000256" key="5">
    <source>
        <dbReference type="ARBA" id="ARBA00022824"/>
    </source>
</evidence>
<dbReference type="GO" id="GO:0000139">
    <property type="term" value="C:Golgi membrane"/>
    <property type="evidence" value="ECO:0007669"/>
    <property type="project" value="UniProtKB-SubCell"/>
</dbReference>
<sequence>MVVRTLPNAKITLSYPLWACDFDPHDANQLVVGGGGGAGRHGVGNKMTLLKLSSDGSREIENAGETELSGQEDSVATIAVGARRDSTSSTSKTVFAGINAAPDECKKGKSRHFRVFGLAQPARSAKNSGVTFSETARETLFASTDADTFQRRLRLSQPFEKLENNAAAAAAASSSQLGAVSTGFAQQSQIAIFDAPAAGPQRWKSRGRLQIPNEAMDLDVVQTGPDTYQLAYCDDYEIFTVDISRTDVSEPRCVYTLTSNDGPKARPSFKSIRYLSPGFVFAVANSPAGKGVLLHGYRLPEKDQERARLAVVKTLPKSVSRSTGLAVRNLAPPSSVQDKQGDSQYVIAVSGQDNSISLYTLEYKSTLNIDLLVDLAPFAKIDSVHPQAITGLSFSTSPKGPKPAANLELKLASVSLGQTAVVHSIPLKKYVDKKAAPRKGGPPRPARYVVAIPSQGESHLSLIIVTAAICLLMALIGQTFMEAKGISQPVLGTNRFLPESWTVPFRVVPREGSVLKQTTFDDLLTTVTPAEHEKIIVRHDDTGEIGPDGLPQLKAHVHDEELHGPAKPWDELETREQHLWRQRLKKTGHWVEDMGETVFKGVLFGEIGGAIGAMVGEAL</sequence>
<evidence type="ECO:0000256" key="6">
    <source>
        <dbReference type="ARBA" id="ARBA00022892"/>
    </source>
</evidence>
<comment type="function">
    <text evidence="10">Guanine nucleotide-exchange factor (GEF) required for the formation or budding of transport vesicles from the ER.</text>
</comment>
<evidence type="ECO:0000256" key="9">
    <source>
        <dbReference type="ARBA" id="ARBA00023136"/>
    </source>
</evidence>
<dbReference type="GO" id="GO:0003400">
    <property type="term" value="P:regulation of COPII vesicle coating"/>
    <property type="evidence" value="ECO:0007669"/>
    <property type="project" value="UniProtKB-UniRule"/>
</dbReference>
<dbReference type="AlphaFoldDB" id="A0A9Q0AKZ5"/>
<comment type="similarity">
    <text evidence="10">Belongs to the WD repeat SEC12 family.</text>
</comment>